<dbReference type="InterPro" id="IPR011708">
    <property type="entry name" value="DNA_pol3_alpha_NTPase_dom"/>
</dbReference>
<reference evidence="2" key="1">
    <citation type="submission" date="2018-05" db="EMBL/GenBank/DDBJ databases">
        <authorList>
            <person name="Lanie J.A."/>
            <person name="Ng W.-L."/>
            <person name="Kazmierczak K.M."/>
            <person name="Andrzejewski T.M."/>
            <person name="Davidsen T.M."/>
            <person name="Wayne K.J."/>
            <person name="Tettelin H."/>
            <person name="Glass J.I."/>
            <person name="Rusch D."/>
            <person name="Podicherti R."/>
            <person name="Tsui H.-C.T."/>
            <person name="Winkler M.E."/>
        </authorList>
    </citation>
    <scope>NUCLEOTIDE SEQUENCE</scope>
</reference>
<proteinExistence type="predicted"/>
<dbReference type="PANTHER" id="PTHR32294">
    <property type="entry name" value="DNA POLYMERASE III SUBUNIT ALPHA"/>
    <property type="match status" value="1"/>
</dbReference>
<dbReference type="InterPro" id="IPR004805">
    <property type="entry name" value="DnaE2/DnaE/PolC"/>
</dbReference>
<feature type="non-terminal residue" evidence="2">
    <location>
        <position position="1"/>
    </location>
</feature>
<feature type="domain" description="Bacterial DNA polymerase III alpha subunit NTPase" evidence="1">
    <location>
        <begin position="8"/>
        <end position="297"/>
    </location>
</feature>
<dbReference type="Pfam" id="PF07733">
    <property type="entry name" value="DNA_pol3_alpha"/>
    <property type="match status" value="1"/>
</dbReference>
<dbReference type="EMBL" id="UINC01018873">
    <property type="protein sequence ID" value="SVA79601.1"/>
    <property type="molecule type" value="Genomic_DNA"/>
</dbReference>
<gene>
    <name evidence="2" type="ORF">METZ01_LOCUS132455</name>
</gene>
<dbReference type="InterPro" id="IPR041931">
    <property type="entry name" value="DNA_pol3_alpha_thumb_dom"/>
</dbReference>
<protein>
    <recommendedName>
        <fullName evidence="1">Bacterial DNA polymerase III alpha subunit NTPase domain-containing protein</fullName>
    </recommendedName>
</protein>
<dbReference type="AlphaFoldDB" id="A0A381YSK2"/>
<evidence type="ECO:0000313" key="2">
    <source>
        <dbReference type="EMBL" id="SVA79601.1"/>
    </source>
</evidence>
<dbReference type="GO" id="GO:0006260">
    <property type="term" value="P:DNA replication"/>
    <property type="evidence" value="ECO:0007669"/>
    <property type="project" value="InterPro"/>
</dbReference>
<dbReference type="GO" id="GO:0008408">
    <property type="term" value="F:3'-5' exonuclease activity"/>
    <property type="evidence" value="ECO:0007669"/>
    <property type="project" value="InterPro"/>
</dbReference>
<organism evidence="2">
    <name type="scientific">marine metagenome</name>
    <dbReference type="NCBI Taxonomy" id="408172"/>
    <lineage>
        <taxon>unclassified sequences</taxon>
        <taxon>metagenomes</taxon>
        <taxon>ecological metagenomes</taxon>
    </lineage>
</organism>
<name>A0A381YSK2_9ZZZZ</name>
<accession>A0A381YSK2</accession>
<sequence>PEDMDEDKYLTELCREGWRKRLLPSTKVDNDNSKNIYAERIKHELKVIFKAELSGYFLIVQDIVNFVKQQGWLAGPGRGSAAGCLVSYLLNITDVDPIEYDLIFERFYNEGRNTEDYVSLPDIDMDIPAEHRDEVIDYIKQKYGEENVAQMITFGRLQGRAAIKEVLRINDSVSFAEMNAITESIPDESRISDQLELMDDKSIIKWTLENEPDNLKNWCMMDDNGNLDGPLSHLFEQAIKIEGTNKSQGKHPAGVIISKHKLSNVCPMTKDKSGDTVAAFDMGNLETQGHVKFDVLGIDLLSKIMEISNDD</sequence>
<evidence type="ECO:0000259" key="1">
    <source>
        <dbReference type="Pfam" id="PF07733"/>
    </source>
</evidence>
<dbReference type="Gene3D" id="1.10.10.1600">
    <property type="entry name" value="Bacterial DNA polymerase III alpha subunit, thumb domain"/>
    <property type="match status" value="1"/>
</dbReference>